<comment type="caution">
    <text evidence="3">The sequence shown here is derived from an EMBL/GenBank/DDBJ whole genome shotgun (WGS) entry which is preliminary data.</text>
</comment>
<sequence>MTAFVQNLLQQMQARFQTMSENIVSKNILFSLAKSWADLLAPICQLTRTLIVTDENHVEMLTGPCFFGVLNCNALDDMGSRIDELEQSINDLRTEMGVENSPPPVPKTEGTKPADGSA</sequence>
<proteinExistence type="inferred from homology"/>
<dbReference type="Pfam" id="PF06825">
    <property type="entry name" value="HSBP1"/>
    <property type="match status" value="2"/>
</dbReference>
<dbReference type="OrthoDB" id="4159489at2759"/>
<feature type="region of interest" description="Disordered" evidence="2">
    <location>
        <begin position="93"/>
        <end position="118"/>
    </location>
</feature>
<reference evidence="3 4" key="1">
    <citation type="submission" date="2020-10" db="EMBL/GenBank/DDBJ databases">
        <title>The Coptis chinensis genome and diversification of protoberbering-type alkaloids.</title>
        <authorList>
            <person name="Wang B."/>
            <person name="Shu S."/>
            <person name="Song C."/>
            <person name="Liu Y."/>
        </authorList>
    </citation>
    <scope>NUCLEOTIDE SEQUENCE [LARGE SCALE GENOMIC DNA]</scope>
    <source>
        <strain evidence="3">HL-2020</strain>
        <tissue evidence="3">Leaf</tissue>
    </source>
</reference>
<dbReference type="GO" id="GO:0070370">
    <property type="term" value="P:cellular heat acclimation"/>
    <property type="evidence" value="ECO:0007669"/>
    <property type="project" value="TreeGrafter"/>
</dbReference>
<dbReference type="GO" id="GO:0005829">
    <property type="term" value="C:cytosol"/>
    <property type="evidence" value="ECO:0007669"/>
    <property type="project" value="TreeGrafter"/>
</dbReference>
<dbReference type="EMBL" id="JADFTS010000009">
    <property type="protein sequence ID" value="KAF9589885.1"/>
    <property type="molecule type" value="Genomic_DNA"/>
</dbReference>
<organism evidence="3 4">
    <name type="scientific">Coptis chinensis</name>
    <dbReference type="NCBI Taxonomy" id="261450"/>
    <lineage>
        <taxon>Eukaryota</taxon>
        <taxon>Viridiplantae</taxon>
        <taxon>Streptophyta</taxon>
        <taxon>Embryophyta</taxon>
        <taxon>Tracheophyta</taxon>
        <taxon>Spermatophyta</taxon>
        <taxon>Magnoliopsida</taxon>
        <taxon>Ranunculales</taxon>
        <taxon>Ranunculaceae</taxon>
        <taxon>Coptidoideae</taxon>
        <taxon>Coptis</taxon>
    </lineage>
</organism>
<comment type="similarity">
    <text evidence="1">Belongs to the HSBP1 family.</text>
</comment>
<name>A0A835LCX0_9MAGN</name>
<accession>A0A835LCX0</accession>
<dbReference type="Gene3D" id="1.20.5.430">
    <property type="match status" value="1"/>
</dbReference>
<gene>
    <name evidence="3" type="ORF">IFM89_029248</name>
</gene>
<dbReference type="Proteomes" id="UP000631114">
    <property type="component" value="Unassembled WGS sequence"/>
</dbReference>
<dbReference type="PANTHER" id="PTHR19424:SF0">
    <property type="entry name" value="HEAT SHOCK FACTOR BINDING PROTEIN 1"/>
    <property type="match status" value="1"/>
</dbReference>
<protein>
    <submittedName>
        <fullName evidence="3">Uncharacterized protein</fullName>
    </submittedName>
</protein>
<dbReference type="GO" id="GO:0003714">
    <property type="term" value="F:transcription corepressor activity"/>
    <property type="evidence" value="ECO:0007669"/>
    <property type="project" value="InterPro"/>
</dbReference>
<dbReference type="PANTHER" id="PTHR19424">
    <property type="entry name" value="HEAT SHOCK FACTOR BINDING PROTEIN 1"/>
    <property type="match status" value="1"/>
</dbReference>
<evidence type="ECO:0000313" key="4">
    <source>
        <dbReference type="Proteomes" id="UP000631114"/>
    </source>
</evidence>
<keyword evidence="4" id="KW-1185">Reference proteome</keyword>
<dbReference type="AlphaFoldDB" id="A0A835LCX0"/>
<evidence type="ECO:0000256" key="1">
    <source>
        <dbReference type="ARBA" id="ARBA00006349"/>
    </source>
</evidence>
<dbReference type="InterPro" id="IPR009643">
    <property type="entry name" value="HS1-bd"/>
</dbReference>
<evidence type="ECO:0000313" key="3">
    <source>
        <dbReference type="EMBL" id="KAF9589885.1"/>
    </source>
</evidence>
<dbReference type="GO" id="GO:0005634">
    <property type="term" value="C:nucleus"/>
    <property type="evidence" value="ECO:0007669"/>
    <property type="project" value="TreeGrafter"/>
</dbReference>
<evidence type="ECO:0000256" key="2">
    <source>
        <dbReference type="SAM" id="MobiDB-lite"/>
    </source>
</evidence>